<dbReference type="NCBIfam" id="TIGR00696">
    <property type="entry name" value="wecG_tagA_cpsF"/>
    <property type="match status" value="1"/>
</dbReference>
<dbReference type="CDD" id="cd06533">
    <property type="entry name" value="Glyco_transf_WecG_TagA"/>
    <property type="match status" value="1"/>
</dbReference>
<dbReference type="Pfam" id="PF03808">
    <property type="entry name" value="Glyco_tran_WecG"/>
    <property type="match status" value="1"/>
</dbReference>
<keyword evidence="2 3" id="KW-0808">Transferase</keyword>
<gene>
    <name evidence="3" type="primary">wecB</name>
    <name evidence="3" type="ORF">GCM10010992_03180</name>
</gene>
<comment type="caution">
    <text evidence="3">The sequence shown here is derived from an EMBL/GenBank/DDBJ whole genome shotgun (WGS) entry which is preliminary data.</text>
</comment>
<dbReference type="GO" id="GO:0016740">
    <property type="term" value="F:transferase activity"/>
    <property type="evidence" value="ECO:0007669"/>
    <property type="project" value="UniProtKB-KW"/>
</dbReference>
<proteinExistence type="predicted"/>
<keyword evidence="1" id="KW-0328">Glycosyltransferase</keyword>
<evidence type="ECO:0000256" key="1">
    <source>
        <dbReference type="ARBA" id="ARBA00022676"/>
    </source>
</evidence>
<sequence>MKYNGMEYKRILSLNITVKNYDNMLENIIYLSKHNISSYICVANVHMCIEAYDNPEFRDIVNSADMVTPDGMPLAKGIKWLYGIEQDRVAGMDLLPDLLAASEQQGLKVYFYGGSEATQRATEAYVKKEYPQLDAVGFYSPPFRALTEEEELQIISDIHRTGAQIVFVALGCPKQEKWMSSMKGKINACMIGIGGALPVLIGEQKRAPKWMQELSLEWFYRFIQEPKRLFKRYAYTNSKFIYLLLKQKFGIKA</sequence>
<evidence type="ECO:0000313" key="4">
    <source>
        <dbReference type="Proteomes" id="UP000620064"/>
    </source>
</evidence>
<evidence type="ECO:0000313" key="3">
    <source>
        <dbReference type="EMBL" id="GGP01710.1"/>
    </source>
</evidence>
<organism evidence="3 4">
    <name type="scientific">Cloacibacterium rupense</name>
    <dbReference type="NCBI Taxonomy" id="517423"/>
    <lineage>
        <taxon>Bacteria</taxon>
        <taxon>Pseudomonadati</taxon>
        <taxon>Bacteroidota</taxon>
        <taxon>Flavobacteriia</taxon>
        <taxon>Flavobacteriales</taxon>
        <taxon>Weeksellaceae</taxon>
    </lineage>
</organism>
<accession>A0ABQ2NGI0</accession>
<dbReference type="InterPro" id="IPR004629">
    <property type="entry name" value="WecG_TagA_CpsF"/>
</dbReference>
<protein>
    <submittedName>
        <fullName evidence="3">Glycosyl transferase</fullName>
    </submittedName>
</protein>
<dbReference type="PANTHER" id="PTHR34136:SF1">
    <property type="entry name" value="UDP-N-ACETYL-D-MANNOSAMINURONIC ACID TRANSFERASE"/>
    <property type="match status" value="1"/>
</dbReference>
<dbReference type="PANTHER" id="PTHR34136">
    <property type="match status" value="1"/>
</dbReference>
<keyword evidence="4" id="KW-1185">Reference proteome</keyword>
<dbReference type="EMBL" id="BMLV01000001">
    <property type="protein sequence ID" value="GGP01710.1"/>
    <property type="molecule type" value="Genomic_DNA"/>
</dbReference>
<evidence type="ECO:0000256" key="2">
    <source>
        <dbReference type="ARBA" id="ARBA00022679"/>
    </source>
</evidence>
<name>A0ABQ2NGI0_9FLAO</name>
<reference evidence="4" key="1">
    <citation type="journal article" date="2019" name="Int. J. Syst. Evol. Microbiol.">
        <title>The Global Catalogue of Microorganisms (GCM) 10K type strain sequencing project: providing services to taxonomists for standard genome sequencing and annotation.</title>
        <authorList>
            <consortium name="The Broad Institute Genomics Platform"/>
            <consortium name="The Broad Institute Genome Sequencing Center for Infectious Disease"/>
            <person name="Wu L."/>
            <person name="Ma J."/>
        </authorList>
    </citation>
    <scope>NUCLEOTIDE SEQUENCE [LARGE SCALE GENOMIC DNA]</scope>
    <source>
        <strain evidence="4">CGMCC 1.7656</strain>
    </source>
</reference>
<dbReference type="Proteomes" id="UP000620064">
    <property type="component" value="Unassembled WGS sequence"/>
</dbReference>